<dbReference type="PROSITE" id="PS50943">
    <property type="entry name" value="HTH_CROC1"/>
    <property type="match status" value="1"/>
</dbReference>
<accession>A0ABS6T745</accession>
<dbReference type="Proteomes" id="UP000756530">
    <property type="component" value="Unassembled WGS sequence"/>
</dbReference>
<organism evidence="2 3">
    <name type="scientific">Maritimibacter dapengensis</name>
    <dbReference type="NCBI Taxonomy" id="2836868"/>
    <lineage>
        <taxon>Bacteria</taxon>
        <taxon>Pseudomonadati</taxon>
        <taxon>Pseudomonadota</taxon>
        <taxon>Alphaproteobacteria</taxon>
        <taxon>Rhodobacterales</taxon>
        <taxon>Roseobacteraceae</taxon>
        <taxon>Maritimibacter</taxon>
    </lineage>
</organism>
<dbReference type="SMART" id="SM00530">
    <property type="entry name" value="HTH_XRE"/>
    <property type="match status" value="1"/>
</dbReference>
<sequence length="124" mass="13679">MQESNTMPSVQFDGNGFYAALDAVREERKLTWRKVAEQSGVSASSLTRISQGKRPDVDSLASLCSWAKLSADDFMRAHDSSQNGEPSSLTKALMLFRADPNLGKEQADALERIIQSAYEGLRTH</sequence>
<proteinExistence type="predicted"/>
<name>A0ABS6T745_9RHOB</name>
<evidence type="ECO:0000313" key="3">
    <source>
        <dbReference type="Proteomes" id="UP000756530"/>
    </source>
</evidence>
<dbReference type="CDD" id="cd00093">
    <property type="entry name" value="HTH_XRE"/>
    <property type="match status" value="1"/>
</dbReference>
<feature type="domain" description="HTH cro/C1-type" evidence="1">
    <location>
        <begin position="21"/>
        <end position="74"/>
    </location>
</feature>
<gene>
    <name evidence="2" type="ORF">KJP28_19285</name>
</gene>
<reference evidence="2 3" key="1">
    <citation type="submission" date="2021-05" db="EMBL/GenBank/DDBJ databases">
        <title>Culturable bacteria isolated from Daya Bay.</title>
        <authorList>
            <person name="Zheng W."/>
            <person name="Yu S."/>
            <person name="Huang Y."/>
        </authorList>
    </citation>
    <scope>NUCLEOTIDE SEQUENCE [LARGE SCALE GENOMIC DNA]</scope>
    <source>
        <strain evidence="2 3">DP4N28-5</strain>
    </source>
</reference>
<dbReference type="Pfam" id="PF13560">
    <property type="entry name" value="HTH_31"/>
    <property type="match status" value="1"/>
</dbReference>
<keyword evidence="3" id="KW-1185">Reference proteome</keyword>
<dbReference type="EMBL" id="JAHUZE010000008">
    <property type="protein sequence ID" value="MBV7381068.1"/>
    <property type="molecule type" value="Genomic_DNA"/>
</dbReference>
<comment type="caution">
    <text evidence="2">The sequence shown here is derived from an EMBL/GenBank/DDBJ whole genome shotgun (WGS) entry which is preliminary data.</text>
</comment>
<evidence type="ECO:0000259" key="1">
    <source>
        <dbReference type="PROSITE" id="PS50943"/>
    </source>
</evidence>
<evidence type="ECO:0000313" key="2">
    <source>
        <dbReference type="EMBL" id="MBV7381068.1"/>
    </source>
</evidence>
<dbReference type="InterPro" id="IPR001387">
    <property type="entry name" value="Cro/C1-type_HTH"/>
</dbReference>
<protein>
    <submittedName>
        <fullName evidence="2">Helix-turn-helix domain-containing protein</fullName>
    </submittedName>
</protein>